<dbReference type="SUPFAM" id="SSF52156">
    <property type="entry name" value="Initiation factor IF2/eIF5b, domain 3"/>
    <property type="match status" value="1"/>
</dbReference>
<comment type="function">
    <text evidence="9">One of the essential components for the initiation of protein synthesis. Protects formylmethionyl-tRNA from spontaneous hydrolysis and promotes its binding to the 30S ribosomal subunits. Also involved in the hydrolysis of GTP during the formation of the 70S ribosomal complex.</text>
</comment>
<comment type="similarity">
    <text evidence="2">Belongs to the TRAFAC class translation factor GTPase superfamily. Classic translation factor GTPase family. IF-2 subfamily.</text>
</comment>
<evidence type="ECO:0000256" key="3">
    <source>
        <dbReference type="ARBA" id="ARBA00022540"/>
    </source>
</evidence>
<dbReference type="AlphaFoldDB" id="A0A553RLV4"/>
<keyword evidence="6" id="KW-0809">Transit peptide</keyword>
<name>A0A553RLV4_9TELE</name>
<evidence type="ECO:0000313" key="12">
    <source>
        <dbReference type="EMBL" id="TRZ03170.1"/>
    </source>
</evidence>
<dbReference type="InterPro" id="IPR044145">
    <property type="entry name" value="IF2_II"/>
</dbReference>
<comment type="subcellular location">
    <subcellularLocation>
        <location evidence="1">Mitochondrion</location>
    </subcellularLocation>
</comment>
<dbReference type="InterPro" id="IPR023115">
    <property type="entry name" value="TIF_IF2_dom3"/>
</dbReference>
<dbReference type="InterPro" id="IPR000178">
    <property type="entry name" value="TF_IF2_bacterial-like"/>
</dbReference>
<feature type="domain" description="Tr-type G" evidence="11">
    <location>
        <begin position="180"/>
        <end position="350"/>
    </location>
</feature>
<accession>A0A553RLV4</accession>
<evidence type="ECO:0000256" key="8">
    <source>
        <dbReference type="ARBA" id="ARBA00023134"/>
    </source>
</evidence>
<dbReference type="CDD" id="cd03692">
    <property type="entry name" value="mtIF2_IVc"/>
    <property type="match status" value="1"/>
</dbReference>
<evidence type="ECO:0000256" key="5">
    <source>
        <dbReference type="ARBA" id="ARBA00022917"/>
    </source>
</evidence>
<dbReference type="CDD" id="cd01887">
    <property type="entry name" value="IF2_eIF5B"/>
    <property type="match status" value="1"/>
</dbReference>
<dbReference type="InterPro" id="IPR015760">
    <property type="entry name" value="TIF_IF2"/>
</dbReference>
<evidence type="ECO:0000313" key="13">
    <source>
        <dbReference type="Proteomes" id="UP000316079"/>
    </source>
</evidence>
<dbReference type="SUPFAM" id="SSF52540">
    <property type="entry name" value="P-loop containing nucleoside triphosphate hydrolases"/>
    <property type="match status" value="1"/>
</dbReference>
<dbReference type="PANTHER" id="PTHR43381:SF20">
    <property type="entry name" value="TRANSLATION INITIATION FACTOR IF-2, MITOCHONDRIAL"/>
    <property type="match status" value="1"/>
</dbReference>
<dbReference type="Pfam" id="PF11987">
    <property type="entry name" value="IF-2"/>
    <property type="match status" value="1"/>
</dbReference>
<organism evidence="12 13">
    <name type="scientific">Danionella cerebrum</name>
    <dbReference type="NCBI Taxonomy" id="2873325"/>
    <lineage>
        <taxon>Eukaryota</taxon>
        <taxon>Metazoa</taxon>
        <taxon>Chordata</taxon>
        <taxon>Craniata</taxon>
        <taxon>Vertebrata</taxon>
        <taxon>Euteleostomi</taxon>
        <taxon>Actinopterygii</taxon>
        <taxon>Neopterygii</taxon>
        <taxon>Teleostei</taxon>
        <taxon>Ostariophysi</taxon>
        <taxon>Cypriniformes</taxon>
        <taxon>Danionidae</taxon>
        <taxon>Danioninae</taxon>
        <taxon>Danionella</taxon>
    </lineage>
</organism>
<evidence type="ECO:0000256" key="2">
    <source>
        <dbReference type="ARBA" id="ARBA00007733"/>
    </source>
</evidence>
<keyword evidence="7" id="KW-0496">Mitochondrion</keyword>
<comment type="caution">
    <text evidence="12">The sequence shown here is derived from an EMBL/GenBank/DDBJ whole genome shotgun (WGS) entry which is preliminary data.</text>
</comment>
<dbReference type="InterPro" id="IPR027417">
    <property type="entry name" value="P-loop_NTPase"/>
</dbReference>
<evidence type="ECO:0000256" key="1">
    <source>
        <dbReference type="ARBA" id="ARBA00004173"/>
    </source>
</evidence>
<dbReference type="OrthoDB" id="361630at2759"/>
<dbReference type="SUPFAM" id="SSF50447">
    <property type="entry name" value="Translation proteins"/>
    <property type="match status" value="2"/>
</dbReference>
<dbReference type="Gene3D" id="2.40.30.10">
    <property type="entry name" value="Translation factors"/>
    <property type="match status" value="2"/>
</dbReference>
<dbReference type="PROSITE" id="PS01176">
    <property type="entry name" value="IF2"/>
    <property type="match status" value="1"/>
</dbReference>
<dbReference type="GO" id="GO:0005739">
    <property type="term" value="C:mitochondrion"/>
    <property type="evidence" value="ECO:0007669"/>
    <property type="project" value="UniProtKB-SubCell"/>
</dbReference>
<dbReference type="EMBL" id="SRMA01014945">
    <property type="protein sequence ID" value="TRZ03170.1"/>
    <property type="molecule type" value="Genomic_DNA"/>
</dbReference>
<keyword evidence="4" id="KW-0547">Nucleotide-binding</keyword>
<dbReference type="FunFam" id="3.40.50.300:FF:000019">
    <property type="entry name" value="Translation initiation factor IF-2"/>
    <property type="match status" value="1"/>
</dbReference>
<evidence type="ECO:0000256" key="7">
    <source>
        <dbReference type="ARBA" id="ARBA00023128"/>
    </source>
</evidence>
<evidence type="ECO:0000256" key="4">
    <source>
        <dbReference type="ARBA" id="ARBA00022741"/>
    </source>
</evidence>
<dbReference type="Pfam" id="PF22042">
    <property type="entry name" value="EF-G_D2"/>
    <property type="match status" value="1"/>
</dbReference>
<dbReference type="InterPro" id="IPR009000">
    <property type="entry name" value="Transl_B-barrel_sf"/>
</dbReference>
<evidence type="ECO:0000256" key="10">
    <source>
        <dbReference type="ARBA" id="ARBA00044200"/>
    </source>
</evidence>
<keyword evidence="13" id="KW-1185">Reference proteome</keyword>
<dbReference type="CDD" id="cd03702">
    <property type="entry name" value="IF2_mtIF2_II"/>
    <property type="match status" value="1"/>
</dbReference>
<reference evidence="12 13" key="1">
    <citation type="journal article" date="2019" name="Sci. Data">
        <title>Hybrid genome assembly and annotation of Danionella translucida.</title>
        <authorList>
            <person name="Kadobianskyi M."/>
            <person name="Schulze L."/>
            <person name="Schuelke M."/>
            <person name="Judkewitz B."/>
        </authorList>
    </citation>
    <scope>NUCLEOTIDE SEQUENCE [LARGE SCALE GENOMIC DNA]</scope>
    <source>
        <strain evidence="12 13">Bolton</strain>
    </source>
</reference>
<keyword evidence="8" id="KW-0342">GTP-binding</keyword>
<dbReference type="PANTHER" id="PTHR43381">
    <property type="entry name" value="TRANSLATION INITIATION FACTOR IF-2-RELATED"/>
    <property type="match status" value="1"/>
</dbReference>
<dbReference type="InterPro" id="IPR036925">
    <property type="entry name" value="TIF_IF2_dom3_sf"/>
</dbReference>
<dbReference type="FunFam" id="3.40.50.10050:FF:000001">
    <property type="entry name" value="Translation initiation factor IF-2"/>
    <property type="match status" value="1"/>
</dbReference>
<dbReference type="STRING" id="623744.A0A553RLV4"/>
<keyword evidence="5" id="KW-0648">Protein biosynthesis</keyword>
<dbReference type="FunFam" id="2.40.30.10:FF:000007">
    <property type="entry name" value="Translation initiation factor IF-2"/>
    <property type="match status" value="1"/>
</dbReference>
<sequence>MKRMTDLIGRTALSCWRHGHPHPSLPRGFPFDYSQIRNLASPHKKAPKGRKFVKEKFKEKLKTKVTEIPQQVFEIRKGMTLSEVARMINKDIASLIQYRSDCKCNCPSVDYIYEMLLITGLNLEVLEELEPDSVMQVKWIQEVLKISGNKFKYVEVAPIKVRENKDVTRQPPPDPALLVPRAPVVTIMGHIDHGKTTLLDSLRKSQIVAQEAGGITQHIGAFRVELPSGEKITFLDTPGHAAFTAMRARGALVTDIIILVVAADDGVMKQTVESLQLAQKSKVPIIIAVNKCDKPHADPQLVKKGLLEHDIVCEDFGGQTQAIHVSALKGHNLMALVEATVTLAEVLELKADPCGLVEGTVIESRTDKGKGPVTTAIIQRGTLKKGCILVAGTTWAKVRFMFDENNQSLNEAGPTIPVQIMGWKDLPSAGDEILEVESQQRAQEVVDWRNYMEGQDKLNQDLKVIVAKQKEHYESYKKDQEAVANLSRTKRRTALYKVQTERINRESMEEHLSLPIIIKGDVDGSVEAILNILDTYNAEDQCKLDLVHFGVGDISETDINLAESFSGTIYGFNISAHKSIQQLAEKKGVPLRLHKIIYRLFDELKEDLCSKLPTITEETTVGEASVLALFQVNVGRKKVTVAGCRVQKGLLDKNLKFRLKRGNDFLWKGSVITLRHLKDNVLKVKTGMECGLSIDDEDFEIKVGDEICCYSESEIKQKISWDPGF</sequence>
<dbReference type="NCBIfam" id="TIGR00231">
    <property type="entry name" value="small_GTP"/>
    <property type="match status" value="1"/>
</dbReference>
<dbReference type="InterPro" id="IPR053905">
    <property type="entry name" value="EF-G-like_DII"/>
</dbReference>
<dbReference type="HAMAP" id="MF_00100_B">
    <property type="entry name" value="IF_2_B"/>
    <property type="match status" value="1"/>
</dbReference>
<dbReference type="Gene3D" id="3.40.50.10050">
    <property type="entry name" value="Translation initiation factor IF- 2, domain 3"/>
    <property type="match status" value="1"/>
</dbReference>
<dbReference type="InterPro" id="IPR000795">
    <property type="entry name" value="T_Tr_GTP-bd_dom"/>
</dbReference>
<dbReference type="FunFam" id="2.40.30.10:FF:000008">
    <property type="entry name" value="Translation initiation factor IF-2"/>
    <property type="match status" value="1"/>
</dbReference>
<dbReference type="Gene3D" id="3.40.50.300">
    <property type="entry name" value="P-loop containing nucleotide triphosphate hydrolases"/>
    <property type="match status" value="1"/>
</dbReference>
<dbReference type="Pfam" id="PF00009">
    <property type="entry name" value="GTP_EFTU"/>
    <property type="match status" value="1"/>
</dbReference>
<dbReference type="GO" id="GO:0003743">
    <property type="term" value="F:translation initiation factor activity"/>
    <property type="evidence" value="ECO:0007669"/>
    <property type="project" value="UniProtKB-KW"/>
</dbReference>
<dbReference type="GO" id="GO:0003924">
    <property type="term" value="F:GTPase activity"/>
    <property type="evidence" value="ECO:0007669"/>
    <property type="project" value="InterPro"/>
</dbReference>
<protein>
    <recommendedName>
        <fullName evidence="10">Translation initiation factor IF-2, mitochondrial</fullName>
    </recommendedName>
</protein>
<evidence type="ECO:0000256" key="6">
    <source>
        <dbReference type="ARBA" id="ARBA00022946"/>
    </source>
</evidence>
<dbReference type="PROSITE" id="PS51722">
    <property type="entry name" value="G_TR_2"/>
    <property type="match status" value="1"/>
</dbReference>
<evidence type="ECO:0000259" key="11">
    <source>
        <dbReference type="PROSITE" id="PS51722"/>
    </source>
</evidence>
<gene>
    <name evidence="12" type="ORF">DNTS_026108</name>
</gene>
<dbReference type="Proteomes" id="UP000316079">
    <property type="component" value="Unassembled WGS sequence"/>
</dbReference>
<evidence type="ECO:0000256" key="9">
    <source>
        <dbReference type="ARBA" id="ARBA00025162"/>
    </source>
</evidence>
<dbReference type="InterPro" id="IPR005225">
    <property type="entry name" value="Small_GTP-bd"/>
</dbReference>
<proteinExistence type="inferred from homology"/>
<dbReference type="GO" id="GO:0005525">
    <property type="term" value="F:GTP binding"/>
    <property type="evidence" value="ECO:0007669"/>
    <property type="project" value="UniProtKB-KW"/>
</dbReference>
<keyword evidence="3" id="KW-0396">Initiation factor</keyword>